<keyword evidence="2" id="KW-0472">Membrane</keyword>
<keyword evidence="2" id="KW-1133">Transmembrane helix</keyword>
<proteinExistence type="predicted"/>
<feature type="region of interest" description="Disordered" evidence="1">
    <location>
        <begin position="1"/>
        <end position="42"/>
    </location>
</feature>
<gene>
    <name evidence="3" type="ORF">AB0H72_14025</name>
</gene>
<evidence type="ECO:0000313" key="3">
    <source>
        <dbReference type="EMBL" id="MEV0363813.1"/>
    </source>
</evidence>
<feature type="transmembrane region" description="Helical" evidence="2">
    <location>
        <begin position="171"/>
        <end position="197"/>
    </location>
</feature>
<feature type="transmembrane region" description="Helical" evidence="2">
    <location>
        <begin position="144"/>
        <end position="165"/>
    </location>
</feature>
<name>A0ABV3F7Z0_9NOCA</name>
<accession>A0ABV3F7Z0</accession>
<feature type="compositionally biased region" description="Low complexity" evidence="1">
    <location>
        <begin position="21"/>
        <end position="32"/>
    </location>
</feature>
<keyword evidence="4" id="KW-1185">Reference proteome</keyword>
<organism evidence="3 4">
    <name type="scientific">Nocardia fusca</name>
    <dbReference type="NCBI Taxonomy" id="941183"/>
    <lineage>
        <taxon>Bacteria</taxon>
        <taxon>Bacillati</taxon>
        <taxon>Actinomycetota</taxon>
        <taxon>Actinomycetes</taxon>
        <taxon>Mycobacteriales</taxon>
        <taxon>Nocardiaceae</taxon>
        <taxon>Nocardia</taxon>
    </lineage>
</organism>
<dbReference type="Pfam" id="PF19545">
    <property type="entry name" value="DUF6069"/>
    <property type="match status" value="1"/>
</dbReference>
<dbReference type="EMBL" id="JBFAIH010000007">
    <property type="protein sequence ID" value="MEV0363813.1"/>
    <property type="molecule type" value="Genomic_DNA"/>
</dbReference>
<dbReference type="InterPro" id="IPR045713">
    <property type="entry name" value="DUF6069"/>
</dbReference>
<dbReference type="Proteomes" id="UP001551658">
    <property type="component" value="Unassembled WGS sequence"/>
</dbReference>
<reference evidence="3 4" key="1">
    <citation type="submission" date="2024-06" db="EMBL/GenBank/DDBJ databases">
        <title>The Natural Products Discovery Center: Release of the First 8490 Sequenced Strains for Exploring Actinobacteria Biosynthetic Diversity.</title>
        <authorList>
            <person name="Kalkreuter E."/>
            <person name="Kautsar S.A."/>
            <person name="Yang D."/>
            <person name="Bader C.D."/>
            <person name="Teijaro C.N."/>
            <person name="Fluegel L."/>
            <person name="Davis C.M."/>
            <person name="Simpson J.R."/>
            <person name="Lauterbach L."/>
            <person name="Steele A.D."/>
            <person name="Gui C."/>
            <person name="Meng S."/>
            <person name="Li G."/>
            <person name="Viehrig K."/>
            <person name="Ye F."/>
            <person name="Su P."/>
            <person name="Kiefer A.F."/>
            <person name="Nichols A."/>
            <person name="Cepeda A.J."/>
            <person name="Yan W."/>
            <person name="Fan B."/>
            <person name="Jiang Y."/>
            <person name="Adhikari A."/>
            <person name="Zheng C.-J."/>
            <person name="Schuster L."/>
            <person name="Cowan T.M."/>
            <person name="Smanski M.J."/>
            <person name="Chevrette M.G."/>
            <person name="De Carvalho L.P.S."/>
            <person name="Shen B."/>
        </authorList>
    </citation>
    <scope>NUCLEOTIDE SEQUENCE [LARGE SCALE GENOMIC DNA]</scope>
    <source>
        <strain evidence="3 4">NPDC050671</strain>
    </source>
</reference>
<dbReference type="RefSeq" id="WP_357978506.1">
    <property type="nucleotide sequence ID" value="NZ_JBFAIH010000007.1"/>
</dbReference>
<evidence type="ECO:0000313" key="4">
    <source>
        <dbReference type="Proteomes" id="UP001551658"/>
    </source>
</evidence>
<feature type="transmembrane region" description="Helical" evidence="2">
    <location>
        <begin position="69"/>
        <end position="95"/>
    </location>
</feature>
<feature type="transmembrane region" description="Helical" evidence="2">
    <location>
        <begin position="115"/>
        <end position="137"/>
    </location>
</feature>
<keyword evidence="2" id="KW-0812">Transmembrane</keyword>
<sequence length="204" mass="21619">MTEPPYNYGRQDPRQGYPPTQAYSQQQGRAQQPPEYGHQMEYGHQVDYGYESDRPEPRSNEPKINVGRLWAGGVGTAIVVALVIVVLIMLVRGILNIAVLSPEGEGAYGTVSTTSYAVAGGAAAIAATGLLNLLLALMPSPMQFFYWITGLVTALATLVPFTLVAGVDAKIATAVINLIAGLCIISLLGGVGSGAIIRRPQSQY</sequence>
<comment type="caution">
    <text evidence="3">The sequence shown here is derived from an EMBL/GenBank/DDBJ whole genome shotgun (WGS) entry which is preliminary data.</text>
</comment>
<evidence type="ECO:0000256" key="1">
    <source>
        <dbReference type="SAM" id="MobiDB-lite"/>
    </source>
</evidence>
<evidence type="ECO:0000256" key="2">
    <source>
        <dbReference type="SAM" id="Phobius"/>
    </source>
</evidence>
<protein>
    <submittedName>
        <fullName evidence="3">DUF6069 family protein</fullName>
    </submittedName>
</protein>